<dbReference type="Proteomes" id="UP000584325">
    <property type="component" value="Unassembled WGS sequence"/>
</dbReference>
<feature type="binding site" evidence="6">
    <location>
        <position position="158"/>
    </location>
    <ligand>
        <name>FMN</name>
        <dbReference type="ChEBI" id="CHEBI:58210"/>
    </ligand>
</feature>
<dbReference type="Pfam" id="PF00296">
    <property type="entry name" value="Bac_luciferase"/>
    <property type="match status" value="1"/>
</dbReference>
<dbReference type="InterPro" id="IPR011251">
    <property type="entry name" value="Luciferase-like_dom"/>
</dbReference>
<organism evidence="9 10">
    <name type="scientific">Pseudoduganella umbonata</name>
    <dbReference type="NCBI Taxonomy" id="864828"/>
    <lineage>
        <taxon>Bacteria</taxon>
        <taxon>Pseudomonadati</taxon>
        <taxon>Pseudomonadota</taxon>
        <taxon>Betaproteobacteria</taxon>
        <taxon>Burkholderiales</taxon>
        <taxon>Oxalobacteraceae</taxon>
        <taxon>Telluria group</taxon>
        <taxon>Pseudoduganella</taxon>
    </lineage>
</organism>
<comment type="caution">
    <text evidence="9">The sequence shown here is derived from an EMBL/GenBank/DDBJ whole genome shotgun (WGS) entry which is preliminary data.</text>
</comment>
<dbReference type="InterPro" id="IPR036661">
    <property type="entry name" value="Luciferase-like_sf"/>
</dbReference>
<dbReference type="InterPro" id="IPR016215">
    <property type="entry name" value="NTA_MOA"/>
</dbReference>
<dbReference type="RefSeq" id="WP_260115642.1">
    <property type="nucleotide sequence ID" value="NZ_JACHXS010000003.1"/>
</dbReference>
<dbReference type="InterPro" id="IPR051260">
    <property type="entry name" value="Diverse_substr_monoxygenases"/>
</dbReference>
<keyword evidence="1 6" id="KW-0285">Flavoprotein</keyword>
<feature type="binding site" evidence="6">
    <location>
        <position position="154"/>
    </location>
    <ligand>
        <name>FMN</name>
        <dbReference type="ChEBI" id="CHEBI:58210"/>
    </ligand>
</feature>
<protein>
    <submittedName>
        <fullName evidence="9">FMN-dependent oxidoreductase (Nitrilotriacetate monooxygenase family)</fullName>
    </submittedName>
</protein>
<dbReference type="EMBL" id="JACHXS010000003">
    <property type="protein sequence ID" value="MBB3221007.1"/>
    <property type="molecule type" value="Genomic_DNA"/>
</dbReference>
<reference evidence="9 10" key="1">
    <citation type="submission" date="2020-08" db="EMBL/GenBank/DDBJ databases">
        <title>Genomic Encyclopedia of Type Strains, Phase III (KMG-III): the genomes of soil and plant-associated and newly described type strains.</title>
        <authorList>
            <person name="Whitman W."/>
        </authorList>
    </citation>
    <scope>NUCLEOTIDE SEQUENCE [LARGE SCALE GENOMIC DNA]</scope>
    <source>
        <strain evidence="9 10">CECT 7753</strain>
    </source>
</reference>
<evidence type="ECO:0000256" key="2">
    <source>
        <dbReference type="ARBA" id="ARBA00022643"/>
    </source>
</evidence>
<comment type="similarity">
    <text evidence="5">Belongs to the NtaA/SnaA/DszA monooxygenase family.</text>
</comment>
<dbReference type="SUPFAM" id="SSF51679">
    <property type="entry name" value="Bacterial luciferase-like"/>
    <property type="match status" value="1"/>
</dbReference>
<evidence type="ECO:0000313" key="10">
    <source>
        <dbReference type="Proteomes" id="UP000584325"/>
    </source>
</evidence>
<evidence type="ECO:0000256" key="3">
    <source>
        <dbReference type="ARBA" id="ARBA00023002"/>
    </source>
</evidence>
<dbReference type="PANTHER" id="PTHR30011:SF16">
    <property type="entry name" value="C2H2 FINGER DOMAIN TRANSCRIPTION FACTOR (EUROFUNG)-RELATED"/>
    <property type="match status" value="1"/>
</dbReference>
<feature type="compositionally biased region" description="Basic residues" evidence="7">
    <location>
        <begin position="455"/>
        <end position="467"/>
    </location>
</feature>
<feature type="binding site" evidence="6">
    <location>
        <position position="231"/>
    </location>
    <ligand>
        <name>FMN</name>
        <dbReference type="ChEBI" id="CHEBI:58210"/>
    </ligand>
</feature>
<dbReference type="PIRSF" id="PIRSF000337">
    <property type="entry name" value="NTA_MOA"/>
    <property type="match status" value="1"/>
</dbReference>
<keyword evidence="2 6" id="KW-0288">FMN</keyword>
<dbReference type="NCBIfam" id="TIGR03860">
    <property type="entry name" value="FMN_nitrolo"/>
    <property type="match status" value="1"/>
</dbReference>
<keyword evidence="4 9" id="KW-0503">Monooxygenase</keyword>
<gene>
    <name evidence="9" type="ORF">FHS02_001814</name>
</gene>
<dbReference type="GO" id="GO:0004497">
    <property type="term" value="F:monooxygenase activity"/>
    <property type="evidence" value="ECO:0007669"/>
    <property type="project" value="UniProtKB-KW"/>
</dbReference>
<dbReference type="AlphaFoldDB" id="A0A7W5HBH9"/>
<feature type="domain" description="Luciferase-like" evidence="8">
    <location>
        <begin position="34"/>
        <end position="391"/>
    </location>
</feature>
<dbReference type="PANTHER" id="PTHR30011">
    <property type="entry name" value="ALKANESULFONATE MONOOXYGENASE-RELATED"/>
    <property type="match status" value="1"/>
</dbReference>
<accession>A0A7W5HBH9</accession>
<name>A0A7W5HBH9_9BURK</name>
<feature type="region of interest" description="Disordered" evidence="7">
    <location>
        <begin position="445"/>
        <end position="467"/>
    </location>
</feature>
<proteinExistence type="inferred from homology"/>
<keyword evidence="3" id="KW-0560">Oxidoreductase</keyword>
<evidence type="ECO:0000256" key="1">
    <source>
        <dbReference type="ARBA" id="ARBA00022630"/>
    </source>
</evidence>
<feature type="binding site" evidence="6">
    <location>
        <position position="104"/>
    </location>
    <ligand>
        <name>FMN</name>
        <dbReference type="ChEBI" id="CHEBI:58210"/>
    </ligand>
</feature>
<evidence type="ECO:0000256" key="4">
    <source>
        <dbReference type="ARBA" id="ARBA00023033"/>
    </source>
</evidence>
<evidence type="ECO:0000256" key="6">
    <source>
        <dbReference type="PIRSR" id="PIRSR000337-1"/>
    </source>
</evidence>
<evidence type="ECO:0000256" key="5">
    <source>
        <dbReference type="ARBA" id="ARBA00033748"/>
    </source>
</evidence>
<sequence length="467" mass="51879">MTKQIRLNAFNMNCVGHIHHGLWKHPRDNSVDYRKPGYWIALAQLLEKGLFDAVFLADIVGVYDVLGDGIDVTAREAVQLPVNDPAYVVPLMAQATQHLGFGVTANLTYEHPYLFARRFATLDHLSGGRVGWNIVTGYLDSAARGVGLKQQIDHDDRYDRGDDFMDAFYKLLEGGWEDDAVVNDRVRGIYADPAKIHRIRHDGPFYKVDNVYNLTEPSPQRTPVLFQAGASKRGNAFAGRHAECVFTGGQDRPALAKMVAAIRGEAVEAGRERDDVKVFSYLTVVVDSNERAARDKYDEYLAYASPEGALAHFVSGAGVDLDRFGLDEEITDEKLEALYPGRLRRVGEARGGGFAPGTTRRKLLDARRFGSQQAPIVGTPSQVADEIARIVAETDLDGFNLTRTVAPECYRDFIELVIPELQGRGLYKTAYEEGTLREKLFGAGRARLPGNHHGAQFRHGHQRSGHR</sequence>
<dbReference type="Gene3D" id="3.20.20.30">
    <property type="entry name" value="Luciferase-like domain"/>
    <property type="match status" value="1"/>
</dbReference>
<evidence type="ECO:0000256" key="7">
    <source>
        <dbReference type="SAM" id="MobiDB-lite"/>
    </source>
</evidence>
<dbReference type="GO" id="GO:0016705">
    <property type="term" value="F:oxidoreductase activity, acting on paired donors, with incorporation or reduction of molecular oxygen"/>
    <property type="evidence" value="ECO:0007669"/>
    <property type="project" value="InterPro"/>
</dbReference>
<feature type="binding site" evidence="6">
    <location>
        <position position="58"/>
    </location>
    <ligand>
        <name>FMN</name>
        <dbReference type="ChEBI" id="CHEBI:58210"/>
    </ligand>
</feature>
<evidence type="ECO:0000259" key="8">
    <source>
        <dbReference type="Pfam" id="PF00296"/>
    </source>
</evidence>
<evidence type="ECO:0000313" key="9">
    <source>
        <dbReference type="EMBL" id="MBB3221007.1"/>
    </source>
</evidence>